<keyword evidence="2" id="KW-1185">Reference proteome</keyword>
<organism evidence="1 2">
    <name type="scientific">Mycolicibacterium arenosum</name>
    <dbReference type="NCBI Taxonomy" id="2952157"/>
    <lineage>
        <taxon>Bacteria</taxon>
        <taxon>Bacillati</taxon>
        <taxon>Actinomycetota</taxon>
        <taxon>Actinomycetes</taxon>
        <taxon>Mycobacteriales</taxon>
        <taxon>Mycobacteriaceae</taxon>
        <taxon>Mycolicibacterium</taxon>
    </lineage>
</organism>
<sequence length="215" mass="22908">MPQKFRSGWAKRMIHTVVCRYGLQTVTRRRPRGRLRTAGRYLGGLAGLTMIVVGCQSLTDGSATLDPQNASMYRASVSSSRAESSARSAAQESTRQASITTQAVHTACEALSITSVDAVDAVNAFVNAFNENGPGQQEKSVAAVDALTVSADSVAASLSEPLSDELEGLMTSWIDSARNVADVMARGFQLDQFNAAVDRLNDVKVRALALCDASY</sequence>
<dbReference type="EMBL" id="JANDBD010000018">
    <property type="protein sequence ID" value="MCP9276589.1"/>
    <property type="molecule type" value="Genomic_DNA"/>
</dbReference>
<evidence type="ECO:0000313" key="1">
    <source>
        <dbReference type="EMBL" id="MCP9276589.1"/>
    </source>
</evidence>
<proteinExistence type="predicted"/>
<evidence type="ECO:0008006" key="3">
    <source>
        <dbReference type="Google" id="ProtNLM"/>
    </source>
</evidence>
<protein>
    <recommendedName>
        <fullName evidence="3">Lipoprotein</fullName>
    </recommendedName>
</protein>
<evidence type="ECO:0000313" key="2">
    <source>
        <dbReference type="Proteomes" id="UP001651690"/>
    </source>
</evidence>
<gene>
    <name evidence="1" type="ORF">NM203_30840</name>
</gene>
<accession>A0ABT1MBN2</accession>
<name>A0ABT1MBN2_9MYCO</name>
<reference evidence="1 2" key="1">
    <citation type="submission" date="2022-06" db="EMBL/GenBank/DDBJ databases">
        <title>Mycolicibacterium sp. CAU 1645 isolated from seawater.</title>
        <authorList>
            <person name="Kim W."/>
        </authorList>
    </citation>
    <scope>NUCLEOTIDE SEQUENCE [LARGE SCALE GENOMIC DNA]</scope>
    <source>
        <strain evidence="1 2">CAU 1645</strain>
    </source>
</reference>
<dbReference type="Proteomes" id="UP001651690">
    <property type="component" value="Unassembled WGS sequence"/>
</dbReference>
<dbReference type="RefSeq" id="WP_255064676.1">
    <property type="nucleotide sequence ID" value="NZ_JANDBD010000018.1"/>
</dbReference>
<comment type="caution">
    <text evidence="1">The sequence shown here is derived from an EMBL/GenBank/DDBJ whole genome shotgun (WGS) entry which is preliminary data.</text>
</comment>